<dbReference type="InterPro" id="IPR000979">
    <property type="entry name" value="Phosphodiesterase_MJ0936/Vps29"/>
</dbReference>
<protein>
    <recommendedName>
        <fullName evidence="1">Calcineurin-like phosphoesterase domain-containing protein</fullName>
    </recommendedName>
</protein>
<dbReference type="AlphaFoldDB" id="A0A0F9AHF6"/>
<feature type="domain" description="Calcineurin-like phosphoesterase" evidence="1">
    <location>
        <begin position="1"/>
        <end position="148"/>
    </location>
</feature>
<dbReference type="Gene3D" id="3.60.21.10">
    <property type="match status" value="1"/>
</dbReference>
<name>A0A0F9AHF6_9ZZZZ</name>
<dbReference type="EMBL" id="LAZR01057657">
    <property type="protein sequence ID" value="KKK71606.1"/>
    <property type="molecule type" value="Genomic_DNA"/>
</dbReference>
<accession>A0A0F9AHF6</accession>
<sequence length="158" mass="17119">MKIGIISDTHIPVSASAIPGKIIEYFSGTDLILHAGDFIHLAVLEELKRISSVEAVHGNMDSSEVKQILPRKKTIQVGSFKIGLIHGSGSPFGLMERIAEEFSGEGPDAIVFGHSHSPYKQIVDNVLFFNPGSPTNAPVNTFGLIEITDRITARIIEL</sequence>
<dbReference type="InterPro" id="IPR029052">
    <property type="entry name" value="Metallo-depent_PP-like"/>
</dbReference>
<dbReference type="Pfam" id="PF12850">
    <property type="entry name" value="Metallophos_2"/>
    <property type="match status" value="1"/>
</dbReference>
<dbReference type="PANTHER" id="PTHR11124">
    <property type="entry name" value="VACUOLAR SORTING PROTEIN VPS29"/>
    <property type="match status" value="1"/>
</dbReference>
<reference evidence="2" key="1">
    <citation type="journal article" date="2015" name="Nature">
        <title>Complex archaea that bridge the gap between prokaryotes and eukaryotes.</title>
        <authorList>
            <person name="Spang A."/>
            <person name="Saw J.H."/>
            <person name="Jorgensen S.L."/>
            <person name="Zaremba-Niedzwiedzka K."/>
            <person name="Martijn J."/>
            <person name="Lind A.E."/>
            <person name="van Eijk R."/>
            <person name="Schleper C."/>
            <person name="Guy L."/>
            <person name="Ettema T.J."/>
        </authorList>
    </citation>
    <scope>NUCLEOTIDE SEQUENCE</scope>
</reference>
<evidence type="ECO:0000259" key="1">
    <source>
        <dbReference type="Pfam" id="PF12850"/>
    </source>
</evidence>
<comment type="caution">
    <text evidence="2">The sequence shown here is derived from an EMBL/GenBank/DDBJ whole genome shotgun (WGS) entry which is preliminary data.</text>
</comment>
<evidence type="ECO:0000313" key="2">
    <source>
        <dbReference type="EMBL" id="KKK71606.1"/>
    </source>
</evidence>
<gene>
    <name evidence="2" type="ORF">LCGC14_2912240</name>
</gene>
<dbReference type="SUPFAM" id="SSF56300">
    <property type="entry name" value="Metallo-dependent phosphatases"/>
    <property type="match status" value="1"/>
</dbReference>
<dbReference type="NCBIfam" id="TIGR00040">
    <property type="entry name" value="yfcE"/>
    <property type="match status" value="1"/>
</dbReference>
<organism evidence="2">
    <name type="scientific">marine sediment metagenome</name>
    <dbReference type="NCBI Taxonomy" id="412755"/>
    <lineage>
        <taxon>unclassified sequences</taxon>
        <taxon>metagenomes</taxon>
        <taxon>ecological metagenomes</taxon>
    </lineage>
</organism>
<dbReference type="InterPro" id="IPR024654">
    <property type="entry name" value="Calcineurin-like_PHP_lpxH"/>
</dbReference>
<proteinExistence type="predicted"/>